<dbReference type="Pfam" id="PF00083">
    <property type="entry name" value="Sugar_tr"/>
    <property type="match status" value="1"/>
</dbReference>
<keyword evidence="4 7" id="KW-1133">Transmembrane helix</keyword>
<protein>
    <recommendedName>
        <fullName evidence="8">Major facilitator superfamily (MFS) profile domain-containing protein</fullName>
    </recommendedName>
</protein>
<dbReference type="VEuPathDB" id="FungiDB:Z517_02025"/>
<feature type="compositionally biased region" description="Basic and acidic residues" evidence="6">
    <location>
        <begin position="12"/>
        <end position="21"/>
    </location>
</feature>
<dbReference type="PANTHER" id="PTHR48022">
    <property type="entry name" value="PLASTIDIC GLUCOSE TRANSPORTER 4"/>
    <property type="match status" value="1"/>
</dbReference>
<reference evidence="9 10" key="1">
    <citation type="submission" date="2015-01" db="EMBL/GenBank/DDBJ databases">
        <title>The Genome Sequence of Fonsecaea pedrosoi CBS 271.37.</title>
        <authorList>
            <consortium name="The Broad Institute Genomics Platform"/>
            <person name="Cuomo C."/>
            <person name="de Hoog S."/>
            <person name="Gorbushina A."/>
            <person name="Stielow B."/>
            <person name="Teixiera M."/>
            <person name="Abouelleil A."/>
            <person name="Chapman S.B."/>
            <person name="Priest M."/>
            <person name="Young S.K."/>
            <person name="Wortman J."/>
            <person name="Nusbaum C."/>
            <person name="Birren B."/>
        </authorList>
    </citation>
    <scope>NUCLEOTIDE SEQUENCE [LARGE SCALE GENOMIC DNA]</scope>
    <source>
        <strain evidence="9 10">CBS 271.37</strain>
    </source>
</reference>
<dbReference type="RefSeq" id="XP_013286590.1">
    <property type="nucleotide sequence ID" value="XM_013431136.1"/>
</dbReference>
<dbReference type="Gene3D" id="1.20.1250.20">
    <property type="entry name" value="MFS general substrate transporter like domains"/>
    <property type="match status" value="1"/>
</dbReference>
<feature type="region of interest" description="Disordered" evidence="6">
    <location>
        <begin position="1"/>
        <end position="21"/>
    </location>
</feature>
<feature type="transmembrane region" description="Helical" evidence="7">
    <location>
        <begin position="31"/>
        <end position="57"/>
    </location>
</feature>
<keyword evidence="3 7" id="KW-0812">Transmembrane</keyword>
<feature type="transmembrane region" description="Helical" evidence="7">
    <location>
        <begin position="208"/>
        <end position="225"/>
    </location>
</feature>
<dbReference type="FunFam" id="1.20.1250.20:FF:001515">
    <property type="entry name" value="Uncharacterized protein"/>
    <property type="match status" value="1"/>
</dbReference>
<feature type="transmembrane region" description="Helical" evidence="7">
    <location>
        <begin position="463"/>
        <end position="482"/>
    </location>
</feature>
<evidence type="ECO:0000256" key="3">
    <source>
        <dbReference type="ARBA" id="ARBA00022692"/>
    </source>
</evidence>
<dbReference type="PROSITE" id="PS50850">
    <property type="entry name" value="MFS"/>
    <property type="match status" value="1"/>
</dbReference>
<dbReference type="GO" id="GO:0005351">
    <property type="term" value="F:carbohydrate:proton symporter activity"/>
    <property type="evidence" value="ECO:0007669"/>
    <property type="project" value="TreeGrafter"/>
</dbReference>
<feature type="transmembrane region" description="Helical" evidence="7">
    <location>
        <begin position="400"/>
        <end position="421"/>
    </location>
</feature>
<dbReference type="InterPro" id="IPR020846">
    <property type="entry name" value="MFS_dom"/>
</dbReference>
<dbReference type="InterPro" id="IPR050360">
    <property type="entry name" value="MFS_Sugar_Transporters"/>
</dbReference>
<dbReference type="EMBL" id="KN846970">
    <property type="protein sequence ID" value="KIW82782.1"/>
    <property type="molecule type" value="Genomic_DNA"/>
</dbReference>
<feature type="transmembrane region" description="Helical" evidence="7">
    <location>
        <begin position="359"/>
        <end position="380"/>
    </location>
</feature>
<name>A0A0D2F869_9EURO</name>
<evidence type="ECO:0000259" key="8">
    <source>
        <dbReference type="PROSITE" id="PS50850"/>
    </source>
</evidence>
<feature type="domain" description="Major facilitator superfamily (MFS) profile" evidence="8">
    <location>
        <begin position="34"/>
        <end position="486"/>
    </location>
</feature>
<feature type="transmembrane region" description="Helical" evidence="7">
    <location>
        <begin position="170"/>
        <end position="196"/>
    </location>
</feature>
<evidence type="ECO:0000313" key="10">
    <source>
        <dbReference type="Proteomes" id="UP000053029"/>
    </source>
</evidence>
<feature type="transmembrane region" description="Helical" evidence="7">
    <location>
        <begin position="294"/>
        <end position="316"/>
    </location>
</feature>
<evidence type="ECO:0000256" key="6">
    <source>
        <dbReference type="SAM" id="MobiDB-lite"/>
    </source>
</evidence>
<feature type="transmembrane region" description="Helical" evidence="7">
    <location>
        <begin position="138"/>
        <end position="158"/>
    </location>
</feature>
<feature type="transmembrane region" description="Helical" evidence="7">
    <location>
        <begin position="433"/>
        <end position="457"/>
    </location>
</feature>
<evidence type="ECO:0000256" key="1">
    <source>
        <dbReference type="ARBA" id="ARBA00004141"/>
    </source>
</evidence>
<dbReference type="HOGENOM" id="CLU_001265_30_13_1"/>
<keyword evidence="10" id="KW-1185">Reference proteome</keyword>
<evidence type="ECO:0000256" key="4">
    <source>
        <dbReference type="ARBA" id="ARBA00022989"/>
    </source>
</evidence>
<sequence length="572" mass="61913">MAILSNTTTHATEGRPGKGFEQDRQWNWRNFWICFALASSGMAAFGYPSSIIGVTLAQPSFLFYMKLIDPATGEKAHNADSLIGAMSGVFQAGACIGVMMASEIMDRWGRKAAAAFCVVTSLIGGAGLTGSVNTTMFIIFRLIAGGGAWGFLTLIPVYMAELAPPKLRGFFVGLIGVFINVGYSIATYMGLAFYYVENNPGAQWRGPLGLALIFPAIHMLVVLWAPESPRYLLMKGQVEDAKRIVMDIHKVPNDPDQEYARGEFYQMQKQAEFDRSLAPTYRAMFFKKSYRQRNLLACGFAFLGQSTAVLVINNYGPTLYGALGYGTVDQLKLQCGWITIGNFANLFGAVIIDRVGRRLLMLGGIFGCCICLIIEAAIVANFASPVPTTPNFPALRAGVAMLYLFLLCYGCGVDVGGVVFYSEVFPNHIRARGVAMAICVTSLADLIYLQVAATAFANIGWKFFLVFIIISGLGGIVAFFVIPETKGLPLEEISAIFGDTDEVVVYSEDIHVDHQTHDLVVDVHTGKTVGDPGVEPVRKVATEAPGDQGDNKMEAAHVEGSALITSSTEKDT</sequence>
<evidence type="ECO:0000313" key="9">
    <source>
        <dbReference type="EMBL" id="KIW82782.1"/>
    </source>
</evidence>
<dbReference type="InterPro" id="IPR005828">
    <property type="entry name" value="MFS_sugar_transport-like"/>
</dbReference>
<dbReference type="GeneID" id="25301515"/>
<dbReference type="AlphaFoldDB" id="A0A0D2F869"/>
<feature type="compositionally biased region" description="Polar residues" evidence="6">
    <location>
        <begin position="1"/>
        <end position="11"/>
    </location>
</feature>
<feature type="transmembrane region" description="Helical" evidence="7">
    <location>
        <begin position="336"/>
        <end position="352"/>
    </location>
</feature>
<dbReference type="GO" id="GO:0016020">
    <property type="term" value="C:membrane"/>
    <property type="evidence" value="ECO:0007669"/>
    <property type="project" value="UniProtKB-SubCell"/>
</dbReference>
<keyword evidence="5 7" id="KW-0472">Membrane</keyword>
<dbReference type="SUPFAM" id="SSF103473">
    <property type="entry name" value="MFS general substrate transporter"/>
    <property type="match status" value="1"/>
</dbReference>
<organism evidence="9 10">
    <name type="scientific">Fonsecaea pedrosoi CBS 271.37</name>
    <dbReference type="NCBI Taxonomy" id="1442368"/>
    <lineage>
        <taxon>Eukaryota</taxon>
        <taxon>Fungi</taxon>
        <taxon>Dikarya</taxon>
        <taxon>Ascomycota</taxon>
        <taxon>Pezizomycotina</taxon>
        <taxon>Eurotiomycetes</taxon>
        <taxon>Chaetothyriomycetidae</taxon>
        <taxon>Chaetothyriales</taxon>
        <taxon>Herpotrichiellaceae</taxon>
        <taxon>Fonsecaea</taxon>
    </lineage>
</organism>
<dbReference type="InterPro" id="IPR005829">
    <property type="entry name" value="Sugar_transporter_CS"/>
</dbReference>
<accession>A0A0D2F869</accession>
<evidence type="ECO:0000256" key="7">
    <source>
        <dbReference type="SAM" id="Phobius"/>
    </source>
</evidence>
<gene>
    <name evidence="9" type="ORF">Z517_02025</name>
</gene>
<dbReference type="Proteomes" id="UP000053029">
    <property type="component" value="Unassembled WGS sequence"/>
</dbReference>
<dbReference type="PANTHER" id="PTHR48022:SF11">
    <property type="entry name" value="MONOSACCHARIDE TRANSPORTER (HXT8), PUTATIVE (AFU_ORTHOLOGUE AFUA_2G08120)-RELATED"/>
    <property type="match status" value="1"/>
</dbReference>
<feature type="transmembrane region" description="Helical" evidence="7">
    <location>
        <begin position="113"/>
        <end position="132"/>
    </location>
</feature>
<comment type="similarity">
    <text evidence="2">Belongs to the major facilitator superfamily. Sugar transporter (TC 2.A.1.1) family.</text>
</comment>
<dbReference type="InterPro" id="IPR036259">
    <property type="entry name" value="MFS_trans_sf"/>
</dbReference>
<comment type="subcellular location">
    <subcellularLocation>
        <location evidence="1">Membrane</location>
        <topology evidence="1">Multi-pass membrane protein</topology>
    </subcellularLocation>
</comment>
<evidence type="ECO:0000256" key="2">
    <source>
        <dbReference type="ARBA" id="ARBA00010992"/>
    </source>
</evidence>
<dbReference type="PROSITE" id="PS00216">
    <property type="entry name" value="SUGAR_TRANSPORT_1"/>
    <property type="match status" value="1"/>
</dbReference>
<evidence type="ECO:0000256" key="5">
    <source>
        <dbReference type="ARBA" id="ARBA00023136"/>
    </source>
</evidence>
<proteinExistence type="inferred from homology"/>
<feature type="transmembrane region" description="Helical" evidence="7">
    <location>
        <begin position="82"/>
        <end position="101"/>
    </location>
</feature>
<dbReference type="OrthoDB" id="6612291at2759"/>